<feature type="region of interest" description="Disordered" evidence="1">
    <location>
        <begin position="295"/>
        <end position="334"/>
    </location>
</feature>
<feature type="compositionally biased region" description="Low complexity" evidence="1">
    <location>
        <begin position="313"/>
        <end position="327"/>
    </location>
</feature>
<feature type="compositionally biased region" description="Polar residues" evidence="1">
    <location>
        <begin position="380"/>
        <end position="403"/>
    </location>
</feature>
<protein>
    <submittedName>
        <fullName evidence="2">Uncharacterized protein</fullName>
    </submittedName>
</protein>
<dbReference type="AlphaFoldDB" id="A0A3N4HK88"/>
<feature type="region of interest" description="Disordered" evidence="1">
    <location>
        <begin position="354"/>
        <end position="403"/>
    </location>
</feature>
<accession>A0A3N4HK88</accession>
<organism evidence="2 3">
    <name type="scientific">Ascobolus immersus RN42</name>
    <dbReference type="NCBI Taxonomy" id="1160509"/>
    <lineage>
        <taxon>Eukaryota</taxon>
        <taxon>Fungi</taxon>
        <taxon>Dikarya</taxon>
        <taxon>Ascomycota</taxon>
        <taxon>Pezizomycotina</taxon>
        <taxon>Pezizomycetes</taxon>
        <taxon>Pezizales</taxon>
        <taxon>Ascobolaceae</taxon>
        <taxon>Ascobolus</taxon>
    </lineage>
</organism>
<evidence type="ECO:0000256" key="1">
    <source>
        <dbReference type="SAM" id="MobiDB-lite"/>
    </source>
</evidence>
<feature type="compositionally biased region" description="Polar residues" evidence="1">
    <location>
        <begin position="354"/>
        <end position="366"/>
    </location>
</feature>
<sequence>MAKGKTPRGETYIKHEVQKTKDFSTFFGTKTYANHLKMVQSVDPTALYIPRVDNLDSGIEDYIFTHFGSVIACAEWQRAFSTREKRGSSKGLEFKVTTKDVFLGGIAGCAPKCREVFVENLQIKFNSREVLFMGKIATRFMQDKTQHPHGFAGWSTATPNEIRTWHGTMIPSFVDADREIHEFMSSGPTTESERGGVRYRALLEYGNTIRSCLAVCRFDPEVRTAGKTPKEVGDIVQKAEGAPIRGITLVDDERVGSKRSRTVVAVAEGTHEDGAAAVDGVKHKRRRQAIITHSHFTAPTGKAFNNTNQYLDSSSTSKSPSQSSSPSGHNDSYWQPILQGNAWHSCTTIPVSSPAPSSRHFSNGLPNPTVEYLDPCPTASRPSPTSIPGSPTRPASNNSGPLQGTSELIEIVEREELEEDDPVNVECERLSPSTFCCWFQWFVAVVLAPVSNKRAV</sequence>
<gene>
    <name evidence="2" type="ORF">BJ508DRAFT_312986</name>
</gene>
<reference evidence="2 3" key="1">
    <citation type="journal article" date="2018" name="Nat. Ecol. Evol.">
        <title>Pezizomycetes genomes reveal the molecular basis of ectomycorrhizal truffle lifestyle.</title>
        <authorList>
            <person name="Murat C."/>
            <person name="Payen T."/>
            <person name="Noel B."/>
            <person name="Kuo A."/>
            <person name="Morin E."/>
            <person name="Chen J."/>
            <person name="Kohler A."/>
            <person name="Krizsan K."/>
            <person name="Balestrini R."/>
            <person name="Da Silva C."/>
            <person name="Montanini B."/>
            <person name="Hainaut M."/>
            <person name="Levati E."/>
            <person name="Barry K.W."/>
            <person name="Belfiori B."/>
            <person name="Cichocki N."/>
            <person name="Clum A."/>
            <person name="Dockter R.B."/>
            <person name="Fauchery L."/>
            <person name="Guy J."/>
            <person name="Iotti M."/>
            <person name="Le Tacon F."/>
            <person name="Lindquist E.A."/>
            <person name="Lipzen A."/>
            <person name="Malagnac F."/>
            <person name="Mello A."/>
            <person name="Molinier V."/>
            <person name="Miyauchi S."/>
            <person name="Poulain J."/>
            <person name="Riccioni C."/>
            <person name="Rubini A."/>
            <person name="Sitrit Y."/>
            <person name="Splivallo R."/>
            <person name="Traeger S."/>
            <person name="Wang M."/>
            <person name="Zifcakova L."/>
            <person name="Wipf D."/>
            <person name="Zambonelli A."/>
            <person name="Paolocci F."/>
            <person name="Nowrousian M."/>
            <person name="Ottonello S."/>
            <person name="Baldrian P."/>
            <person name="Spatafora J.W."/>
            <person name="Henrissat B."/>
            <person name="Nagy L.G."/>
            <person name="Aury J.M."/>
            <person name="Wincker P."/>
            <person name="Grigoriev I.V."/>
            <person name="Bonfante P."/>
            <person name="Martin F.M."/>
        </authorList>
    </citation>
    <scope>NUCLEOTIDE SEQUENCE [LARGE SCALE GENOMIC DNA]</scope>
    <source>
        <strain evidence="2 3">RN42</strain>
    </source>
</reference>
<feature type="compositionally biased region" description="Polar residues" evidence="1">
    <location>
        <begin position="303"/>
        <end position="312"/>
    </location>
</feature>
<dbReference type="EMBL" id="ML119794">
    <property type="protein sequence ID" value="RPA74293.1"/>
    <property type="molecule type" value="Genomic_DNA"/>
</dbReference>
<keyword evidence="3" id="KW-1185">Reference proteome</keyword>
<evidence type="ECO:0000313" key="2">
    <source>
        <dbReference type="EMBL" id="RPA74293.1"/>
    </source>
</evidence>
<proteinExistence type="predicted"/>
<evidence type="ECO:0000313" key="3">
    <source>
        <dbReference type="Proteomes" id="UP000275078"/>
    </source>
</evidence>
<name>A0A3N4HK88_ASCIM</name>
<dbReference type="Proteomes" id="UP000275078">
    <property type="component" value="Unassembled WGS sequence"/>
</dbReference>